<dbReference type="EMBL" id="MVJN01000010">
    <property type="protein sequence ID" value="RAP35351.1"/>
    <property type="molecule type" value="Genomic_DNA"/>
</dbReference>
<feature type="region of interest" description="Disordered" evidence="1">
    <location>
        <begin position="597"/>
        <end position="634"/>
    </location>
</feature>
<name>A0A364LGR6_9GAMM</name>
<evidence type="ECO:0000256" key="1">
    <source>
        <dbReference type="SAM" id="MobiDB-lite"/>
    </source>
</evidence>
<dbReference type="RefSeq" id="WP_112220426.1">
    <property type="nucleotide sequence ID" value="NZ_MVJN01000010.1"/>
</dbReference>
<proteinExistence type="predicted"/>
<organism evidence="2 3">
    <name type="scientific">Legionella quinlivanii</name>
    <dbReference type="NCBI Taxonomy" id="45073"/>
    <lineage>
        <taxon>Bacteria</taxon>
        <taxon>Pseudomonadati</taxon>
        <taxon>Pseudomonadota</taxon>
        <taxon>Gammaproteobacteria</taxon>
        <taxon>Legionellales</taxon>
        <taxon>Legionellaceae</taxon>
        <taxon>Legionella</taxon>
    </lineage>
</organism>
<accession>A0A364LGR6</accession>
<feature type="region of interest" description="Disordered" evidence="1">
    <location>
        <begin position="705"/>
        <end position="744"/>
    </location>
</feature>
<feature type="compositionally biased region" description="Acidic residues" evidence="1">
    <location>
        <begin position="724"/>
        <end position="735"/>
    </location>
</feature>
<dbReference type="Proteomes" id="UP000249458">
    <property type="component" value="Unassembled WGS sequence"/>
</dbReference>
<protein>
    <submittedName>
        <fullName evidence="2">Uncharacterized protein</fullName>
    </submittedName>
</protein>
<evidence type="ECO:0000313" key="2">
    <source>
        <dbReference type="EMBL" id="RAP35351.1"/>
    </source>
</evidence>
<evidence type="ECO:0000313" key="3">
    <source>
        <dbReference type="Proteomes" id="UP000249458"/>
    </source>
</evidence>
<comment type="caution">
    <text evidence="2">The sequence shown here is derived from an EMBL/GenBank/DDBJ whole genome shotgun (WGS) entry which is preliminary data.</text>
</comment>
<reference evidence="2 3" key="1">
    <citation type="submission" date="2017-02" db="EMBL/GenBank/DDBJ databases">
        <title>Legionella quilivanii strain from human: case report and whole genome sequencing analysis.</title>
        <authorList>
            <person name="Lalancette C."/>
            <person name="Leduc J.-M."/>
            <person name="Levesque S."/>
            <person name="Fournier E."/>
            <person name="Saoud J."/>
            <person name="Faucher S.P."/>
            <person name="Bernard K."/>
            <person name="Martineau C."/>
            <person name="Longtin J."/>
        </authorList>
    </citation>
    <scope>NUCLEOTIDE SEQUENCE [LARGE SCALE GENOMIC DNA]</scope>
    <source>
        <strain evidence="2 3">ID143958</strain>
    </source>
</reference>
<gene>
    <name evidence="2" type="ORF">B1207_13350</name>
</gene>
<dbReference type="AlphaFoldDB" id="A0A364LGR6"/>
<sequence length="744" mass="84358">MSYEKIDPTIIPPRGENRHYRVGTVLGEFFYVGDKPGGVEPGFLGVKINPAFRQRISEAMPAVFDNSMPMNQLRETISNMVAEPANVHYGELLGFSRLIEKEGKTGNVNNPSQQKLDLWLIKQDYNDTPSGKVSPPKDRLEKTNAIKSLPDLVKAPATAIYQKVRLSDPQVENTNAVLEYFANSVAKAYGMQVQEQELAFGEYSSGKPKIMTACKWEPELRVFEGKLRGSVKKDLYQGHLVQFENKEPKTVNGRFLADDSVKDLGESLPLVLAQGDRDVLGSQGQNKGRVGEYFFGFDFGHAYREENPILDSLKDDFTFIQPADANKKFKNISAFYDAPMSEKMMGMFYLYRMDPDAAGKVFSLQEQRKIEEMILAYSAKNPDFALRIARIQTIDKVTDKVKTELSARSNQNVLFDQYVHEVEHASDRASTAHRKMFQIFRQKMLMTPEQVDVLDNLNKLSNPTSILSGDGKVVLAHLRIMPTKQPALKWKLGQKDGEFLFHCEPENRRNEAYQAFTRYVSRLQDTSFAETYKLSAEGIRVPAEHMPQFCKMLDETAIFTYKKQTDSKYHPKSTYMPDEATNYFSPSIRVSDDLTQHLNQSSDSLSHSRESNPDEFEEEISETQQYSSNNNNNNNNLAGDIFSFSSSSSSPSSSSSSTVTHNVAHADWHQTSPQSKHELNLFHQDLDHEVSSKFKKQMQSLIGLEQKPVEKLVGIEPKPRSLSDEEQEHEDESEGESEKANIHH</sequence>